<evidence type="ECO:0000313" key="2">
    <source>
        <dbReference type="Proteomes" id="UP000199045"/>
    </source>
</evidence>
<evidence type="ECO:0000313" key="1">
    <source>
        <dbReference type="EMBL" id="SDF51172.1"/>
    </source>
</evidence>
<dbReference type="Proteomes" id="UP000199045">
    <property type="component" value="Unassembled WGS sequence"/>
</dbReference>
<sequence length="84" mass="9603">MYRSLLTLFLLLILKTIGQAQSYLSYGLAFNGHEAVAEKRTAFEIGTDKPLCFSGTVRLEFDLNFVSYNHIYFGYILTTTRILI</sequence>
<accession>A0A1G7LNS0</accession>
<protein>
    <submittedName>
        <fullName evidence="1">Uncharacterized protein</fullName>
    </submittedName>
</protein>
<dbReference type="EMBL" id="FNBN01000002">
    <property type="protein sequence ID" value="SDF51172.1"/>
    <property type="molecule type" value="Genomic_DNA"/>
</dbReference>
<reference evidence="1 2" key="1">
    <citation type="submission" date="2016-10" db="EMBL/GenBank/DDBJ databases">
        <authorList>
            <person name="de Groot N.N."/>
        </authorList>
    </citation>
    <scope>NUCLEOTIDE SEQUENCE [LARGE SCALE GENOMIC DNA]</scope>
    <source>
        <strain evidence="1 2">DSM 527</strain>
    </source>
</reference>
<name>A0A1G7LNS0_CHIFI</name>
<proteinExistence type="predicted"/>
<gene>
    <name evidence="1" type="ORF">SAMN04488121_102136</name>
</gene>
<dbReference type="STRING" id="104663.SAMN04488121_102136"/>
<dbReference type="AlphaFoldDB" id="A0A1G7LNS0"/>
<organism evidence="1 2">
    <name type="scientific">Chitinophaga filiformis</name>
    <name type="common">Myxococcus filiformis</name>
    <name type="synonym">Flexibacter filiformis</name>
    <dbReference type="NCBI Taxonomy" id="104663"/>
    <lineage>
        <taxon>Bacteria</taxon>
        <taxon>Pseudomonadati</taxon>
        <taxon>Bacteroidota</taxon>
        <taxon>Chitinophagia</taxon>
        <taxon>Chitinophagales</taxon>
        <taxon>Chitinophagaceae</taxon>
        <taxon>Chitinophaga</taxon>
    </lineage>
</organism>